<dbReference type="InterPro" id="IPR000210">
    <property type="entry name" value="BTB/POZ_dom"/>
</dbReference>
<gene>
    <name evidence="4" type="ORF">SLS58_011087</name>
</gene>
<keyword evidence="1" id="KW-0175">Coiled coil</keyword>
<dbReference type="InterPro" id="IPR011333">
    <property type="entry name" value="SKP1/BTB/POZ_sf"/>
</dbReference>
<dbReference type="EMBL" id="JAKEKT020000155">
    <property type="protein sequence ID" value="KAL1633427.1"/>
    <property type="molecule type" value="Genomic_DNA"/>
</dbReference>
<dbReference type="Proteomes" id="UP001521184">
    <property type="component" value="Unassembled WGS sequence"/>
</dbReference>
<feature type="region of interest" description="Disordered" evidence="2">
    <location>
        <begin position="83"/>
        <end position="106"/>
    </location>
</feature>
<feature type="domain" description="BTB" evidence="3">
    <location>
        <begin position="19"/>
        <end position="87"/>
    </location>
</feature>
<reference evidence="4 5" key="1">
    <citation type="journal article" date="2023" name="Plant Dis.">
        <title>First Report of Diplodia intermedia Causing Canker and Dieback Diseases on Apple Trees in Canada.</title>
        <authorList>
            <person name="Ellouze W."/>
            <person name="Ilyukhin E."/>
            <person name="Sulman M."/>
            <person name="Ali S."/>
        </authorList>
    </citation>
    <scope>NUCLEOTIDE SEQUENCE [LARGE SCALE GENOMIC DNA]</scope>
    <source>
        <strain evidence="4 5">M45-28</strain>
    </source>
</reference>
<comment type="caution">
    <text evidence="4">The sequence shown here is derived from an EMBL/GenBank/DDBJ whole genome shotgun (WGS) entry which is preliminary data.</text>
</comment>
<evidence type="ECO:0000256" key="1">
    <source>
        <dbReference type="SAM" id="Coils"/>
    </source>
</evidence>
<evidence type="ECO:0000259" key="3">
    <source>
        <dbReference type="PROSITE" id="PS50097"/>
    </source>
</evidence>
<feature type="coiled-coil region" evidence="1">
    <location>
        <begin position="233"/>
        <end position="260"/>
    </location>
</feature>
<sequence length="298" mass="33747">MSLKRKRSVLEAMESGVFSDVTLILSDGSELTCHRIMLRSCDFFKNALEPGGFQESLTGIIDMKNDPPRAVRRVVEYLYTGDYSLPGQTDEPHAVDDEERDDDDEKFEPEIKQYRRRMANMTPREFANAVVAHAEVYVMSVYYLLPELKEKAASCIKAALSIDDTDSVLDVFPQLVGVVHPGVPTEICSLHKDLIKFARDNVSALTSGPTFQKMVDNSTEFTEKIMHELAAAKKPTELKVERLEKRVSELKDQLDAILGESHSVGCMCDEGSDLTFWIECPRCKRIRLAGTKKQYRWD</sequence>
<dbReference type="Pfam" id="PF00651">
    <property type="entry name" value="BTB"/>
    <property type="match status" value="1"/>
</dbReference>
<accession>A0ABR3T297</accession>
<dbReference type="PANTHER" id="PTHR47843">
    <property type="entry name" value="BTB DOMAIN-CONTAINING PROTEIN-RELATED"/>
    <property type="match status" value="1"/>
</dbReference>
<dbReference type="SUPFAM" id="SSF54695">
    <property type="entry name" value="POZ domain"/>
    <property type="match status" value="1"/>
</dbReference>
<dbReference type="PROSITE" id="PS50097">
    <property type="entry name" value="BTB"/>
    <property type="match status" value="1"/>
</dbReference>
<evidence type="ECO:0000313" key="5">
    <source>
        <dbReference type="Proteomes" id="UP001521184"/>
    </source>
</evidence>
<evidence type="ECO:0000313" key="4">
    <source>
        <dbReference type="EMBL" id="KAL1633427.1"/>
    </source>
</evidence>
<dbReference type="SMART" id="SM00225">
    <property type="entry name" value="BTB"/>
    <property type="match status" value="1"/>
</dbReference>
<dbReference type="PANTHER" id="PTHR47843:SF5">
    <property type="entry name" value="BTB_POZ DOMAIN PROTEIN"/>
    <property type="match status" value="1"/>
</dbReference>
<protein>
    <recommendedName>
        <fullName evidence="3">BTB domain-containing protein</fullName>
    </recommendedName>
</protein>
<evidence type="ECO:0000256" key="2">
    <source>
        <dbReference type="SAM" id="MobiDB-lite"/>
    </source>
</evidence>
<proteinExistence type="predicted"/>
<organism evidence="4 5">
    <name type="scientific">Diplodia intermedia</name>
    <dbReference type="NCBI Taxonomy" id="856260"/>
    <lineage>
        <taxon>Eukaryota</taxon>
        <taxon>Fungi</taxon>
        <taxon>Dikarya</taxon>
        <taxon>Ascomycota</taxon>
        <taxon>Pezizomycotina</taxon>
        <taxon>Dothideomycetes</taxon>
        <taxon>Dothideomycetes incertae sedis</taxon>
        <taxon>Botryosphaeriales</taxon>
        <taxon>Botryosphaeriaceae</taxon>
        <taxon>Diplodia</taxon>
    </lineage>
</organism>
<dbReference type="CDD" id="cd18186">
    <property type="entry name" value="BTB_POZ_ZBTB_KLHL-like"/>
    <property type="match status" value="1"/>
</dbReference>
<keyword evidence="5" id="KW-1185">Reference proteome</keyword>
<dbReference type="Gene3D" id="3.30.710.10">
    <property type="entry name" value="Potassium Channel Kv1.1, Chain A"/>
    <property type="match status" value="1"/>
</dbReference>
<feature type="compositionally biased region" description="Acidic residues" evidence="2">
    <location>
        <begin position="96"/>
        <end position="106"/>
    </location>
</feature>
<name>A0ABR3T297_9PEZI</name>